<dbReference type="PANTHER" id="PTHR34958">
    <property type="entry name" value="CONDITIONAL LOSS-OF-GROWTH 1"/>
    <property type="match status" value="1"/>
</dbReference>
<accession>A0AAW2RAI5</accession>
<organism evidence="2">
    <name type="scientific">Sesamum calycinum</name>
    <dbReference type="NCBI Taxonomy" id="2727403"/>
    <lineage>
        <taxon>Eukaryota</taxon>
        <taxon>Viridiplantae</taxon>
        <taxon>Streptophyta</taxon>
        <taxon>Embryophyta</taxon>
        <taxon>Tracheophyta</taxon>
        <taxon>Spermatophyta</taxon>
        <taxon>Magnoliopsida</taxon>
        <taxon>eudicotyledons</taxon>
        <taxon>Gunneridae</taxon>
        <taxon>Pentapetalae</taxon>
        <taxon>asterids</taxon>
        <taxon>lamiids</taxon>
        <taxon>Lamiales</taxon>
        <taxon>Pedaliaceae</taxon>
        <taxon>Sesamum</taxon>
    </lineage>
</organism>
<feature type="region of interest" description="Disordered" evidence="1">
    <location>
        <begin position="1"/>
        <end position="35"/>
    </location>
</feature>
<reference evidence="2" key="2">
    <citation type="journal article" date="2024" name="Plant">
        <title>Genomic evolution and insights into agronomic trait innovations of Sesamum species.</title>
        <authorList>
            <person name="Miao H."/>
            <person name="Wang L."/>
            <person name="Qu L."/>
            <person name="Liu H."/>
            <person name="Sun Y."/>
            <person name="Le M."/>
            <person name="Wang Q."/>
            <person name="Wei S."/>
            <person name="Zheng Y."/>
            <person name="Lin W."/>
            <person name="Duan Y."/>
            <person name="Cao H."/>
            <person name="Xiong S."/>
            <person name="Wang X."/>
            <person name="Wei L."/>
            <person name="Li C."/>
            <person name="Ma Q."/>
            <person name="Ju M."/>
            <person name="Zhao R."/>
            <person name="Li G."/>
            <person name="Mu C."/>
            <person name="Tian Q."/>
            <person name="Mei H."/>
            <person name="Zhang T."/>
            <person name="Gao T."/>
            <person name="Zhang H."/>
        </authorList>
    </citation>
    <scope>NUCLEOTIDE SEQUENCE</scope>
    <source>
        <strain evidence="2">KEN8</strain>
    </source>
</reference>
<dbReference type="EMBL" id="JACGWM010000004">
    <property type="protein sequence ID" value="KAL0376979.1"/>
    <property type="molecule type" value="Genomic_DNA"/>
</dbReference>
<reference evidence="2" key="1">
    <citation type="submission" date="2020-06" db="EMBL/GenBank/DDBJ databases">
        <authorList>
            <person name="Li T."/>
            <person name="Hu X."/>
            <person name="Zhang T."/>
            <person name="Song X."/>
            <person name="Zhang H."/>
            <person name="Dai N."/>
            <person name="Sheng W."/>
            <person name="Hou X."/>
            <person name="Wei L."/>
        </authorList>
    </citation>
    <scope>NUCLEOTIDE SEQUENCE</scope>
    <source>
        <strain evidence="2">KEN8</strain>
        <tissue evidence="2">Leaf</tissue>
    </source>
</reference>
<evidence type="ECO:0000313" key="2">
    <source>
        <dbReference type="EMBL" id="KAL0376979.1"/>
    </source>
</evidence>
<sequence length="1075" mass="118742">MMYSPSRSPGISRLQLAAPSASRLRSSSMKKPPEPLRRAVADCLSAAAPSHLEASRTLRDYLAAHATIDLAYGMILEHTLAERERRYKPSEETLLQIDRFCISIIAECDVSLYRRLAPWSRSLSQQPGNPVPSKNVNPLPVSSFASGALVKSLNYVRSLVAQYIPKRSFQPAAFAGAAPASRQVLPSLSSLLSKSFNSQLSPANGKESLESKDTSTASVSDSPIAEEVDELGNLEFIALDVFRWRWSGDQQSSLLLPKSDHILNIQDMRAHNFLEVGAAALLVGDMEAKMKGETWKVFGSADMPYLDQLLQPSLLTTVTNSASAFAHLRAITALKRSKPGANQIWEDSPVNTFRPRARPLFQYRHYSEQQPLRLNPVEVCEVIAAVCSETSSANSNHLTVSSKLRHSGRPSMDVAVSVLVKLVIDMYVLDAKIAAPLALSLLEARAFDLIINLGVHAHLLEPPAPDDSTTIEEQYSQESYIDNGTQVSSHGKINSEIKKTDNSAAIDKFESWILAMLFEVLLHLVQIEEKEEAVWASALSCLLYFICDRGKIRRSRLEGLDIRDPYEIFLLFLYWHDANTLVLSNSREERRNLYLVIFDYVLHKINETCLAAGVSEYSDDEVRPIATLLVLADAPEALHISVKLGVEGVVELLRRSISTSLSTYPNNDRLLMLLEKIVEKFDTLIGSFTHVDKEFAEMIQMTKSFKSIESIGVPGNIAAMNAKLCWTTLHSLLHSERHAYRHNGHLWLGDLLIAEISGEGDQSLWSSIKNLEEKISLASVNDYSASLDVPLPIWLMCGLLKSKNNHIRWGFLFVLERLLMRCKFLLDENEVQHVMRGQSAAQIHDKSRLEKANAVIDIMSRALSLMAQINETDRMNILKMCDILLSQLCLKVAHTGATPFGDLMHIKDSSNSERKSTADGAGSLSRTETRLQGDFTGDANTKLGPNVHITIRDTASMAALLLHGQAIVPMQLVARVPAALFYWPLIQLAGAATDNIALGVSVGSKGRGNLPGGTSDIRATLLLLLIGKCTADPSAFIEVGGEEFFRELLDDTDARVAYYSSTFLLKASITSLLLT</sequence>
<comment type="caution">
    <text evidence="2">The sequence shown here is derived from an EMBL/GenBank/DDBJ whole genome shotgun (WGS) entry which is preliminary data.</text>
</comment>
<protein>
    <submittedName>
        <fullName evidence="2">Uncharacterized protein</fullName>
    </submittedName>
</protein>
<feature type="region of interest" description="Disordered" evidence="1">
    <location>
        <begin position="909"/>
        <end position="937"/>
    </location>
</feature>
<evidence type="ECO:0000256" key="1">
    <source>
        <dbReference type="SAM" id="MobiDB-lite"/>
    </source>
</evidence>
<dbReference type="AlphaFoldDB" id="A0AAW2RAI5"/>
<proteinExistence type="predicted"/>
<gene>
    <name evidence="2" type="ORF">Scaly_0815500</name>
</gene>
<feature type="compositionally biased region" description="Low complexity" evidence="1">
    <location>
        <begin position="12"/>
        <end position="27"/>
    </location>
</feature>
<dbReference type="PANTHER" id="PTHR34958:SF1">
    <property type="entry name" value="ARMADILLO-LIKE HELICAL DOMAIN-CONTAINING PROTEIN"/>
    <property type="match status" value="1"/>
</dbReference>
<name>A0AAW2RAI5_9LAMI</name>
<feature type="region of interest" description="Disordered" evidence="1">
    <location>
        <begin position="202"/>
        <end position="222"/>
    </location>
</feature>